<organism evidence="1 2">
    <name type="scientific">Kribbella pratensis</name>
    <dbReference type="NCBI Taxonomy" id="2512112"/>
    <lineage>
        <taxon>Bacteria</taxon>
        <taxon>Bacillati</taxon>
        <taxon>Actinomycetota</taxon>
        <taxon>Actinomycetes</taxon>
        <taxon>Propionibacteriales</taxon>
        <taxon>Kribbellaceae</taxon>
        <taxon>Kribbella</taxon>
    </lineage>
</organism>
<reference evidence="1 2" key="1">
    <citation type="submission" date="2019-03" db="EMBL/GenBank/DDBJ databases">
        <title>Genomic Encyclopedia of Type Strains, Phase III (KMG-III): the genomes of soil and plant-associated and newly described type strains.</title>
        <authorList>
            <person name="Whitman W."/>
        </authorList>
    </citation>
    <scope>NUCLEOTIDE SEQUENCE [LARGE SCALE GENOMIC DNA]</scope>
    <source>
        <strain evidence="1 2">VKMAc-2574</strain>
    </source>
</reference>
<dbReference type="Proteomes" id="UP000295060">
    <property type="component" value="Unassembled WGS sequence"/>
</dbReference>
<gene>
    <name evidence="1" type="ORF">EV137_6730</name>
</gene>
<dbReference type="RefSeq" id="WP_134132114.1">
    <property type="nucleotide sequence ID" value="NZ_SODU01000004.1"/>
</dbReference>
<name>A0ABY2F6C5_9ACTN</name>
<evidence type="ECO:0000313" key="1">
    <source>
        <dbReference type="EMBL" id="TDW83927.1"/>
    </source>
</evidence>
<proteinExistence type="predicted"/>
<evidence type="ECO:0008006" key="3">
    <source>
        <dbReference type="Google" id="ProtNLM"/>
    </source>
</evidence>
<accession>A0ABY2F6C5</accession>
<protein>
    <recommendedName>
        <fullName evidence="3">Secreted protein</fullName>
    </recommendedName>
</protein>
<dbReference type="EMBL" id="SODU01000004">
    <property type="protein sequence ID" value="TDW83927.1"/>
    <property type="molecule type" value="Genomic_DNA"/>
</dbReference>
<comment type="caution">
    <text evidence="1">The sequence shown here is derived from an EMBL/GenBank/DDBJ whole genome shotgun (WGS) entry which is preliminary data.</text>
</comment>
<keyword evidence="2" id="KW-1185">Reference proteome</keyword>
<sequence>MATEVTLSLAMFCSLVRMHSTVLFDSFAGSRLPKVSTAAEHSAYPGRVLVAPDHCATRVPFEDSSSWFSSMATSPL</sequence>
<evidence type="ECO:0000313" key="2">
    <source>
        <dbReference type="Proteomes" id="UP000295060"/>
    </source>
</evidence>